<evidence type="ECO:0000256" key="1">
    <source>
        <dbReference type="ARBA" id="ARBA00022574"/>
    </source>
</evidence>
<feature type="compositionally biased region" description="Polar residues" evidence="6">
    <location>
        <begin position="712"/>
        <end position="728"/>
    </location>
</feature>
<feature type="compositionally biased region" description="Basic and acidic residues" evidence="6">
    <location>
        <begin position="1646"/>
        <end position="1660"/>
    </location>
</feature>
<dbReference type="SUPFAM" id="SSF47370">
    <property type="entry name" value="Bromodomain"/>
    <property type="match status" value="1"/>
</dbReference>
<dbReference type="PRINTS" id="PR00503">
    <property type="entry name" value="BROMODOMAIN"/>
</dbReference>
<dbReference type="InterPro" id="IPR020472">
    <property type="entry name" value="WD40_PAC1"/>
</dbReference>
<dbReference type="Gene3D" id="1.20.920.10">
    <property type="entry name" value="Bromodomain-like"/>
    <property type="match status" value="1"/>
</dbReference>
<keyword evidence="9" id="KW-1185">Reference proteome</keyword>
<sequence length="1851" mass="208345">MIAEGDNPEPSTSQASKYSPKQKSLPHRMAVQKAFDEQTEAEFLIHIQLYLESLGFKDSSRRLSQEIEQNGLIAKRYNFLGQSCPQTYDEYVQKIRPFSTDLRQAIIRLHELTSERILPVIPNLPIRLFASKRQSLLRTKDHLVEKACDVKLARKRPSINTMEKANPIKLLTTRQLGATSQPIPTRLLLRKESLHNLDLHCRILGHLASIFCVKLDRTGRYIFTGADDNLIKVWDAQTCMLRYTFRGHSGEIADMAVSPENTMLASGSVDKTVRVWCLQRGSTLMVYKGHTALLTTIAFLPFVKDDVRYLVSAGNDCTVVFYKYSAKKKDFSEAPTKFNERARPGARIICSCHSPGGNLVAMGDTHEHIRIFKVSEASIERLYEMEAHGDRVDSLVWAHNSLRFVSGSKDGTAKVWFIKNNTWSSVELNPFPVNQQNKSSQVLLNSSNARYPRLAPNGRGGYCMSLTQPQSAGAQNKKNSYKVTMLCWSLADDQVISSGSDNLLRTWDWATGQLLKVLDAHVNESFALWPHPIHKELVVSAGHDGLLIVWDIYQGKPIKKQRNENDRHELAAIFDLAVSPDGTTVAYVDTDGFLSILGLSSNQKLFFRQLTMDQAGYVLDENTGLAPHNMDPPILVNSEGIPYPDDVQKMTPGNDLVNNPIVKLCPWISRQIIPELSAAKLDQVLSLRSEITSKEALEFQESLKDMDNTIQHIPSSSRQLVPRTTKQGPAQKRKPQSRPRYSLLYHHEPGVPRYIIPREYDRTDSDDSSYSGDGDLEATHYSDEEATTNSMDNSGSSGELNNEDEFVDDEDSDYQEGGQEHDSVFRRRSGITVTGRRTKRREVANSSNTSSQSTESNLPSSSQTRQSNSRSRRQPRGSQSRPSKRAVISSEDEGKPKDSMASSPNAETKYAKQVIASGTKKTSLRGIKRKVTIKEEDEFEDDQPSTSQANVSRREPKTDRKKKAGETEMIENYPHWMRMTERRRFPYVAQLGDVVVYCIQGHRKYIEELEKAKLLKRIPTNMRPRTDLDAMEVCIVDYVEYVSQPFRMTHLRLAQCKNNARTGLVIEFRYHDLENSPDFIVLKQHYDLSISYGFKAGQHVETLLNDRFYTGHVERRSPENEDYPTSEWCSVEIQWDNDDEEDRYCPWDLQPKSELRKSDTQASKEEIEKWGDYTAQAGDWPLPEGLASSSQERTAIEEQSIYLNRAKTAIQQIMTMKESAEFREAVNLVSYPDYCKVVKYPIDLQTIEERISNNYYRRSLSLLQDVQYLAINAGAFNEPDSEITTFSQAIVEAIFRYLKDASIQNIGNLFNELISKADGSELSSWKTQLQVPGTTSLQVMTDFDSFDMDSGADEGLIQKKPQKKSPNTPRSLGAGSQKIWITDCKQMVQQLMRPLKCLDTPEMRDFCVGRLNLQNLADNIEIHSNPQNYLETIGNFFSEFKAFLDDRGGRRSTIYKEILQAQSQLESKSKPICAKFRLMEEEAHRNGGTDSTGLLTYISPKRAAALSAQEIWRVRLASTVAGFKKYESSYQDNSSEGSKRYNTRQHGARSAESSNEHVTDDYGEDQQPCSSKSLFPQPAISSQSGSSKSHNQINAQIVPNNSLPARILDVENSSSLEQYPNSDTGATATELEAGCSQTTQDLNNDVQKEEVMQNGHKLEISEEASPSQPSSGDEYKGESEEPSDCKEEDSMDDRRPAKKKPNKRETAGRIKASRKRIQSNSSSADENPSSLGSSESPTSFGSDSSAAFTPNSTKRTNTKRSLQKTASRSAKPPPPKRTRKSEGSTSSSLPHTSNGNRSVNSRRQTRKAAPLGSYEEVSDSEGEGFSLSQTTTRTGRAVKANTKYKSRSSMQ</sequence>
<keyword evidence="3 4" id="KW-0103">Bromodomain</keyword>
<feature type="region of interest" description="Disordered" evidence="6">
    <location>
        <begin position="1639"/>
        <end position="1851"/>
    </location>
</feature>
<dbReference type="InterPro" id="IPR036322">
    <property type="entry name" value="WD40_repeat_dom_sf"/>
</dbReference>
<evidence type="ECO:0000256" key="4">
    <source>
        <dbReference type="PROSITE-ProRule" id="PRU00035"/>
    </source>
</evidence>
<feature type="compositionally biased region" description="Polar residues" evidence="6">
    <location>
        <begin position="1746"/>
        <end position="1755"/>
    </location>
</feature>
<dbReference type="EMBL" id="JAKKPZ010000004">
    <property type="protein sequence ID" value="KAI1722215.1"/>
    <property type="molecule type" value="Genomic_DNA"/>
</dbReference>
<dbReference type="SUPFAM" id="SSF50978">
    <property type="entry name" value="WD40 repeat-like"/>
    <property type="match status" value="1"/>
</dbReference>
<dbReference type="CDD" id="cd00200">
    <property type="entry name" value="WD40"/>
    <property type="match status" value="1"/>
</dbReference>
<feature type="region of interest" description="Disordered" evidence="6">
    <location>
        <begin position="935"/>
        <end position="966"/>
    </location>
</feature>
<dbReference type="InterPro" id="IPR019775">
    <property type="entry name" value="WD40_repeat_CS"/>
</dbReference>
<dbReference type="InterPro" id="IPR036427">
    <property type="entry name" value="Bromodomain-like_sf"/>
</dbReference>
<feature type="repeat" description="WD" evidence="5">
    <location>
        <begin position="203"/>
        <end position="238"/>
    </location>
</feature>
<feature type="repeat" description="WD" evidence="5">
    <location>
        <begin position="245"/>
        <end position="286"/>
    </location>
</feature>
<dbReference type="Pfam" id="PF00439">
    <property type="entry name" value="Bromodomain"/>
    <property type="match status" value="1"/>
</dbReference>
<keyword evidence="2" id="KW-0677">Repeat</keyword>
<dbReference type="InterPro" id="IPR052060">
    <property type="entry name" value="Bromo_WD_repeat"/>
</dbReference>
<feature type="domain" description="Bromo" evidence="7">
    <location>
        <begin position="1214"/>
        <end position="1284"/>
    </location>
</feature>
<feature type="compositionally biased region" description="Polar residues" evidence="6">
    <location>
        <begin position="9"/>
        <end position="22"/>
    </location>
</feature>
<dbReference type="PANTHER" id="PTHR16266">
    <property type="entry name" value="WD REPEAT DOMAIN 9"/>
    <property type="match status" value="1"/>
</dbReference>
<dbReference type="PROSITE" id="PS50082">
    <property type="entry name" value="WD_REPEATS_2"/>
    <property type="match status" value="5"/>
</dbReference>
<dbReference type="SMART" id="SM00320">
    <property type="entry name" value="WD40"/>
    <property type="match status" value="8"/>
</dbReference>
<dbReference type="PROSITE" id="PS00678">
    <property type="entry name" value="WD_REPEATS_1"/>
    <property type="match status" value="2"/>
</dbReference>
<evidence type="ECO:0000256" key="5">
    <source>
        <dbReference type="PROSITE-ProRule" id="PRU00221"/>
    </source>
</evidence>
<dbReference type="PANTHER" id="PTHR16266:SF17">
    <property type="entry name" value="BRWD3"/>
    <property type="match status" value="1"/>
</dbReference>
<feature type="compositionally biased region" description="Polar residues" evidence="6">
    <location>
        <begin position="787"/>
        <end position="800"/>
    </location>
</feature>
<protein>
    <submittedName>
        <fullName evidence="8">WD domain, g-beta repeat domain-containing protein</fullName>
    </submittedName>
</protein>
<dbReference type="InterPro" id="IPR057451">
    <property type="entry name" value="BRWD/PHIP_AD"/>
</dbReference>
<feature type="repeat" description="WD" evidence="5">
    <location>
        <begin position="476"/>
        <end position="517"/>
    </location>
</feature>
<feature type="region of interest" description="Disordered" evidence="6">
    <location>
        <begin position="712"/>
        <end position="923"/>
    </location>
</feature>
<evidence type="ECO:0000313" key="9">
    <source>
        <dbReference type="Proteomes" id="UP001201812"/>
    </source>
</evidence>
<feature type="compositionally biased region" description="Low complexity" evidence="6">
    <location>
        <begin position="845"/>
        <end position="869"/>
    </location>
</feature>
<accession>A0AAD4NEL8</accession>
<dbReference type="SMART" id="SM00297">
    <property type="entry name" value="BROMO"/>
    <property type="match status" value="1"/>
</dbReference>
<comment type="caution">
    <text evidence="8">The sequence shown here is derived from an EMBL/GenBank/DDBJ whole genome shotgun (WGS) entry which is preliminary data.</text>
</comment>
<feature type="region of interest" description="Disordered" evidence="6">
    <location>
        <begin position="1527"/>
        <end position="1591"/>
    </location>
</feature>
<dbReference type="GO" id="GO:0006357">
    <property type="term" value="P:regulation of transcription by RNA polymerase II"/>
    <property type="evidence" value="ECO:0007669"/>
    <property type="project" value="TreeGrafter"/>
</dbReference>
<feature type="compositionally biased region" description="Basic and acidic residues" evidence="6">
    <location>
        <begin position="1673"/>
        <end position="1685"/>
    </location>
</feature>
<feature type="repeat" description="WD" evidence="5">
    <location>
        <begin position="385"/>
        <end position="416"/>
    </location>
</feature>
<feature type="compositionally biased region" description="Low complexity" evidence="6">
    <location>
        <begin position="1719"/>
        <end position="1745"/>
    </location>
</feature>
<dbReference type="PROSITE" id="PS50014">
    <property type="entry name" value="BROMODOMAIN_2"/>
    <property type="match status" value="1"/>
</dbReference>
<dbReference type="InterPro" id="IPR015943">
    <property type="entry name" value="WD40/YVTN_repeat-like_dom_sf"/>
</dbReference>
<proteinExistence type="predicted"/>
<organism evidence="8 9">
    <name type="scientific">Ditylenchus destructor</name>
    <dbReference type="NCBI Taxonomy" id="166010"/>
    <lineage>
        <taxon>Eukaryota</taxon>
        <taxon>Metazoa</taxon>
        <taxon>Ecdysozoa</taxon>
        <taxon>Nematoda</taxon>
        <taxon>Chromadorea</taxon>
        <taxon>Rhabditida</taxon>
        <taxon>Tylenchina</taxon>
        <taxon>Tylenchomorpha</taxon>
        <taxon>Sphaerularioidea</taxon>
        <taxon>Anguinidae</taxon>
        <taxon>Anguininae</taxon>
        <taxon>Ditylenchus</taxon>
    </lineage>
</organism>
<feature type="compositionally biased region" description="Basic and acidic residues" evidence="6">
    <location>
        <begin position="745"/>
        <end position="765"/>
    </location>
</feature>
<dbReference type="GO" id="GO:0005634">
    <property type="term" value="C:nucleus"/>
    <property type="evidence" value="ECO:0007669"/>
    <property type="project" value="TreeGrafter"/>
</dbReference>
<dbReference type="PRINTS" id="PR00320">
    <property type="entry name" value="GPROTEINBRPT"/>
</dbReference>
<dbReference type="InterPro" id="IPR001487">
    <property type="entry name" value="Bromodomain"/>
</dbReference>
<evidence type="ECO:0000313" key="8">
    <source>
        <dbReference type="EMBL" id="KAI1722215.1"/>
    </source>
</evidence>
<reference evidence="8" key="1">
    <citation type="submission" date="2022-01" db="EMBL/GenBank/DDBJ databases">
        <title>Genome Sequence Resource for Two Populations of Ditylenchus destructor, the Migratory Endoparasitic Phytonematode.</title>
        <authorList>
            <person name="Zhang H."/>
            <person name="Lin R."/>
            <person name="Xie B."/>
        </authorList>
    </citation>
    <scope>NUCLEOTIDE SEQUENCE</scope>
    <source>
        <strain evidence="8">BazhouSP</strain>
    </source>
</reference>
<evidence type="ECO:0000256" key="6">
    <source>
        <dbReference type="SAM" id="MobiDB-lite"/>
    </source>
</evidence>
<feature type="repeat" description="WD" evidence="5">
    <location>
        <begin position="518"/>
        <end position="560"/>
    </location>
</feature>
<feature type="compositionally biased region" description="Acidic residues" evidence="6">
    <location>
        <begin position="801"/>
        <end position="814"/>
    </location>
</feature>
<gene>
    <name evidence="8" type="ORF">DdX_04524</name>
</gene>
<evidence type="ECO:0000256" key="3">
    <source>
        <dbReference type="ARBA" id="ARBA00023117"/>
    </source>
</evidence>
<evidence type="ECO:0000256" key="2">
    <source>
        <dbReference type="ARBA" id="ARBA00022737"/>
    </source>
</evidence>
<dbReference type="Pfam" id="PF00400">
    <property type="entry name" value="WD40"/>
    <property type="match status" value="3"/>
</dbReference>
<feature type="compositionally biased region" description="Polar residues" evidence="6">
    <location>
        <begin position="1783"/>
        <end position="1802"/>
    </location>
</feature>
<feature type="compositionally biased region" description="Basic residues" evidence="6">
    <location>
        <begin position="1842"/>
        <end position="1851"/>
    </location>
</feature>
<dbReference type="Pfam" id="PF25313">
    <property type="entry name" value="BRWD_AD"/>
    <property type="match status" value="1"/>
</dbReference>
<dbReference type="Gene3D" id="2.130.10.10">
    <property type="entry name" value="YVTN repeat-like/Quinoprotein amine dehydrogenase"/>
    <property type="match status" value="3"/>
</dbReference>
<dbReference type="InterPro" id="IPR001680">
    <property type="entry name" value="WD40_rpt"/>
</dbReference>
<name>A0AAD4NEL8_9BILA</name>
<dbReference type="Proteomes" id="UP001201812">
    <property type="component" value="Unassembled WGS sequence"/>
</dbReference>
<dbReference type="PROSITE" id="PS50294">
    <property type="entry name" value="WD_REPEATS_REGION"/>
    <property type="match status" value="3"/>
</dbReference>
<keyword evidence="1 5" id="KW-0853">WD repeat</keyword>
<dbReference type="GO" id="GO:0007010">
    <property type="term" value="P:cytoskeleton organization"/>
    <property type="evidence" value="ECO:0007669"/>
    <property type="project" value="TreeGrafter"/>
</dbReference>
<evidence type="ECO:0000259" key="7">
    <source>
        <dbReference type="PROSITE" id="PS50014"/>
    </source>
</evidence>
<dbReference type="GO" id="GO:0008360">
    <property type="term" value="P:regulation of cell shape"/>
    <property type="evidence" value="ECO:0007669"/>
    <property type="project" value="TreeGrafter"/>
</dbReference>
<feature type="region of interest" description="Disordered" evidence="6">
    <location>
        <begin position="1"/>
        <end position="24"/>
    </location>
</feature>